<dbReference type="PANTHER" id="PTHR13627">
    <property type="entry name" value="FUKUTIN RELATED PROTEIN"/>
    <property type="match status" value="1"/>
</dbReference>
<organism evidence="1 2">
    <name type="scientific">Triparma columacea</name>
    <dbReference type="NCBI Taxonomy" id="722753"/>
    <lineage>
        <taxon>Eukaryota</taxon>
        <taxon>Sar</taxon>
        <taxon>Stramenopiles</taxon>
        <taxon>Ochrophyta</taxon>
        <taxon>Bolidophyceae</taxon>
        <taxon>Parmales</taxon>
        <taxon>Triparmaceae</taxon>
        <taxon>Triparma</taxon>
    </lineage>
</organism>
<dbReference type="SUPFAM" id="SSF51197">
    <property type="entry name" value="Clavaminate synthase-like"/>
    <property type="match status" value="1"/>
</dbReference>
<comment type="caution">
    <text evidence="1">The sequence shown here is derived from an EMBL/GenBank/DDBJ whole genome shotgun (WGS) entry which is preliminary data.</text>
</comment>
<name>A0A9W7GFV8_9STRA</name>
<dbReference type="EMBL" id="BRYA01001449">
    <property type="protein sequence ID" value="GMI43048.1"/>
    <property type="molecule type" value="Genomic_DNA"/>
</dbReference>
<reference evidence="2" key="1">
    <citation type="journal article" date="2023" name="Commun. Biol.">
        <title>Genome analysis of Parmales, the sister group of diatoms, reveals the evolutionary specialization of diatoms from phago-mixotrophs to photoautotrophs.</title>
        <authorList>
            <person name="Ban H."/>
            <person name="Sato S."/>
            <person name="Yoshikawa S."/>
            <person name="Yamada K."/>
            <person name="Nakamura Y."/>
            <person name="Ichinomiya M."/>
            <person name="Sato N."/>
            <person name="Blanc-Mathieu R."/>
            <person name="Endo H."/>
            <person name="Kuwata A."/>
            <person name="Ogata H."/>
        </authorList>
    </citation>
    <scope>NUCLEOTIDE SEQUENCE [LARGE SCALE GENOMIC DNA]</scope>
</reference>
<evidence type="ECO:0000313" key="2">
    <source>
        <dbReference type="Proteomes" id="UP001165065"/>
    </source>
</evidence>
<accession>A0A9W7GFV8</accession>
<proteinExistence type="predicted"/>
<keyword evidence="2" id="KW-1185">Reference proteome</keyword>
<dbReference type="PANTHER" id="PTHR13627:SF35">
    <property type="entry name" value="LICD FAMILY PROTEIN"/>
    <property type="match status" value="1"/>
</dbReference>
<dbReference type="InterPro" id="IPR052613">
    <property type="entry name" value="LicD_transferase"/>
</dbReference>
<evidence type="ECO:0000313" key="1">
    <source>
        <dbReference type="EMBL" id="GMI43048.1"/>
    </source>
</evidence>
<dbReference type="Proteomes" id="UP001165065">
    <property type="component" value="Unassembled WGS sequence"/>
</dbReference>
<gene>
    <name evidence="1" type="ORF">TrCOL_g8092</name>
</gene>
<dbReference type="AlphaFoldDB" id="A0A9W7GFV8"/>
<sequence>MASERLLKQEEVDSLYDCLKGVTEAMDEIGVEYSLIAGSILGAVRSRSIAFCDDDIDIAVFGKEAYEHVVTKLPKICKERKLGAYVKRPWPGADRVRPHARPYLTLDIFALRKYADLGEVRETVRWKDNGNEQSSEYVGRIMEKLENARFPLYHFDNRKSIELWPSEYFEIGELRPLKRYEFGHLYLSGPARPLRYLERSYGSNCFKEWKYADSHMSHSKELAKRVEEIGIIPGSTGPMQEVDYAKVCHSKHRRQNFGVWDEKSMESWIAEEREWHNEYLRKRDKWFGFCMRSVCVGGGGLCFDDDTLDLMEPHIKKARKRREEVQSGCEKFVPSSVAWGDVYQESDYAIDTSFNFVKVLTECLGVKCLEEIDEASKEEAVTNLLSRERRVQFHRLFHSFILKFVARKLEEFGIEVFKFQDFPCVRIIRHSEFSLGPHCDCVYGHPPTAVNFILPLTNGGGSECLHLESEPGREDWHRVDCGVGWVKSFWGAQCLHWTGENWSGKSRVSLDFRVIPNGGDGGELYDSDEGYYGIARKGPDGIWRLDGEEGGGEVSRLVGFPFSSKAKGGKVK</sequence>
<protein>
    <submittedName>
        <fullName evidence="1">Uncharacterized protein</fullName>
    </submittedName>
</protein>
<dbReference type="OrthoDB" id="10260017at2759"/>